<accession>A0AAV9I933</accession>
<protein>
    <submittedName>
        <fullName evidence="2">Uncharacterized protein</fullName>
    </submittedName>
</protein>
<sequence>MISSSPAAAAAAPATTAKHKRRSFEVLSEITACNNKTEKVSSSAPGHLLGNKTKNVFYCKDLQNTEEPKMVTPVKRLSFANIPEPNENCQVDHRTSSGRKRKSKKGNKACSLERLDDLLLQVQSDSQLYQIYENNPNSILSHLTKHVRMSDETFRVKALLYTNSSYTLLSCCSRADTNDTNAILIFLPWQEYRNISQYFRLLWPYFETTTVYKQTHQRLVAAACAIPVDK</sequence>
<feature type="region of interest" description="Disordered" evidence="1">
    <location>
        <begin position="1"/>
        <end position="21"/>
    </location>
</feature>
<proteinExistence type="predicted"/>
<dbReference type="EMBL" id="JANCYU010000020">
    <property type="protein sequence ID" value="KAK4523844.1"/>
    <property type="molecule type" value="Genomic_DNA"/>
</dbReference>
<keyword evidence="3" id="KW-1185">Reference proteome</keyword>
<name>A0AAV9I933_9RHOD</name>
<reference evidence="2 3" key="1">
    <citation type="submission" date="2022-07" db="EMBL/GenBank/DDBJ databases">
        <title>Genome-wide signatures of adaptation to extreme environments.</title>
        <authorList>
            <person name="Cho C.H."/>
            <person name="Yoon H.S."/>
        </authorList>
    </citation>
    <scope>NUCLEOTIDE SEQUENCE [LARGE SCALE GENOMIC DNA]</scope>
    <source>
        <strain evidence="2 3">108.79 E11</strain>
    </source>
</reference>
<evidence type="ECO:0000313" key="3">
    <source>
        <dbReference type="Proteomes" id="UP001300502"/>
    </source>
</evidence>
<feature type="compositionally biased region" description="Low complexity" evidence="1">
    <location>
        <begin position="1"/>
        <end position="16"/>
    </location>
</feature>
<comment type="caution">
    <text evidence="2">The sequence shown here is derived from an EMBL/GenBank/DDBJ whole genome shotgun (WGS) entry which is preliminary data.</text>
</comment>
<evidence type="ECO:0000256" key="1">
    <source>
        <dbReference type="SAM" id="MobiDB-lite"/>
    </source>
</evidence>
<feature type="region of interest" description="Disordered" evidence="1">
    <location>
        <begin position="85"/>
        <end position="108"/>
    </location>
</feature>
<feature type="compositionally biased region" description="Basic residues" evidence="1">
    <location>
        <begin position="96"/>
        <end position="107"/>
    </location>
</feature>
<gene>
    <name evidence="2" type="ORF">GAYE_SCF00G1740</name>
</gene>
<dbReference type="Proteomes" id="UP001300502">
    <property type="component" value="Unassembled WGS sequence"/>
</dbReference>
<dbReference type="AlphaFoldDB" id="A0AAV9I933"/>
<organism evidence="2 3">
    <name type="scientific">Galdieria yellowstonensis</name>
    <dbReference type="NCBI Taxonomy" id="3028027"/>
    <lineage>
        <taxon>Eukaryota</taxon>
        <taxon>Rhodophyta</taxon>
        <taxon>Bangiophyceae</taxon>
        <taxon>Galdieriales</taxon>
        <taxon>Galdieriaceae</taxon>
        <taxon>Galdieria</taxon>
    </lineage>
</organism>
<evidence type="ECO:0000313" key="2">
    <source>
        <dbReference type="EMBL" id="KAK4523844.1"/>
    </source>
</evidence>